<feature type="non-terminal residue" evidence="3">
    <location>
        <position position="151"/>
    </location>
</feature>
<protein>
    <recommendedName>
        <fullName evidence="5">Transmembrane protein 70</fullName>
    </recommendedName>
</protein>
<evidence type="ECO:0000313" key="4">
    <source>
        <dbReference type="Proteomes" id="UP000030746"/>
    </source>
</evidence>
<accession>V4BDF9</accession>
<dbReference type="EMBL" id="KB203049">
    <property type="protein sequence ID" value="ESO86529.1"/>
    <property type="molecule type" value="Genomic_DNA"/>
</dbReference>
<sequence>DEKKGKLIYSGILTKPVKGAKIFSLSTSMIGLGMLPFIVFSLKDDMYSKIVTAATFSGFIIITPILMHFITKKYIISIYYDEETKIFTATSFSLFVRRKDHIFTAKDVDLNPGAFSSIKVKGFPLLLDESRFFDQSYCYEIMSLDKPITDF</sequence>
<feature type="non-terminal residue" evidence="3">
    <location>
        <position position="1"/>
    </location>
</feature>
<dbReference type="KEGG" id="lgi:LOTGIDRAFT_97530"/>
<dbReference type="InterPro" id="IPR009724">
    <property type="entry name" value="TMEM70"/>
</dbReference>
<comment type="similarity">
    <text evidence="1">Belongs to the TMEM70 family.</text>
</comment>
<dbReference type="GO" id="GO:0033615">
    <property type="term" value="P:mitochondrial proton-transporting ATP synthase complex assembly"/>
    <property type="evidence" value="ECO:0007669"/>
    <property type="project" value="TreeGrafter"/>
</dbReference>
<dbReference type="CTD" id="20253163"/>
<keyword evidence="2" id="KW-1133">Transmembrane helix</keyword>
<dbReference type="AlphaFoldDB" id="V4BDF9"/>
<evidence type="ECO:0000256" key="2">
    <source>
        <dbReference type="SAM" id="Phobius"/>
    </source>
</evidence>
<reference evidence="3 4" key="1">
    <citation type="journal article" date="2013" name="Nature">
        <title>Insights into bilaterian evolution from three spiralian genomes.</title>
        <authorList>
            <person name="Simakov O."/>
            <person name="Marletaz F."/>
            <person name="Cho S.J."/>
            <person name="Edsinger-Gonzales E."/>
            <person name="Havlak P."/>
            <person name="Hellsten U."/>
            <person name="Kuo D.H."/>
            <person name="Larsson T."/>
            <person name="Lv J."/>
            <person name="Arendt D."/>
            <person name="Savage R."/>
            <person name="Osoegawa K."/>
            <person name="de Jong P."/>
            <person name="Grimwood J."/>
            <person name="Chapman J.A."/>
            <person name="Shapiro H."/>
            <person name="Aerts A."/>
            <person name="Otillar R.P."/>
            <person name="Terry A.Y."/>
            <person name="Boore J.L."/>
            <person name="Grigoriev I.V."/>
            <person name="Lindberg D.R."/>
            <person name="Seaver E.C."/>
            <person name="Weisblat D.A."/>
            <person name="Putnam N.H."/>
            <person name="Rokhsar D.S."/>
        </authorList>
    </citation>
    <scope>NUCLEOTIDE SEQUENCE [LARGE SCALE GENOMIC DNA]</scope>
</reference>
<dbReference type="Pfam" id="PF06979">
    <property type="entry name" value="TMEM70"/>
    <property type="match status" value="1"/>
</dbReference>
<feature type="transmembrane region" description="Helical" evidence="2">
    <location>
        <begin position="20"/>
        <end position="40"/>
    </location>
</feature>
<dbReference type="OrthoDB" id="156886at2759"/>
<keyword evidence="2" id="KW-0472">Membrane</keyword>
<feature type="transmembrane region" description="Helical" evidence="2">
    <location>
        <begin position="46"/>
        <end position="70"/>
    </location>
</feature>
<dbReference type="PANTHER" id="PTHR13281:SF0">
    <property type="entry name" value="TRANSMEMBRANE PROTEIN 70, MITOCHONDRIAL"/>
    <property type="match status" value="1"/>
</dbReference>
<dbReference type="STRING" id="225164.V4BDF9"/>
<dbReference type="GeneID" id="20253163"/>
<gene>
    <name evidence="3" type="ORF">LOTGIDRAFT_97530</name>
</gene>
<keyword evidence="2" id="KW-0812">Transmembrane</keyword>
<dbReference type="RefSeq" id="XP_009062766.1">
    <property type="nucleotide sequence ID" value="XM_009064518.1"/>
</dbReference>
<evidence type="ECO:0000313" key="3">
    <source>
        <dbReference type="EMBL" id="ESO86529.1"/>
    </source>
</evidence>
<dbReference type="GO" id="GO:0031966">
    <property type="term" value="C:mitochondrial membrane"/>
    <property type="evidence" value="ECO:0007669"/>
    <property type="project" value="TreeGrafter"/>
</dbReference>
<dbReference type="PANTHER" id="PTHR13281">
    <property type="entry name" value="TRANSMEMBRANE PROTEIN 70, MITOCHONDRIAL"/>
    <property type="match status" value="1"/>
</dbReference>
<dbReference type="HOGENOM" id="CLU_096509_1_1_1"/>
<proteinExistence type="inferred from homology"/>
<evidence type="ECO:0000256" key="1">
    <source>
        <dbReference type="ARBA" id="ARBA00005280"/>
    </source>
</evidence>
<dbReference type="InterPro" id="IPR045325">
    <property type="entry name" value="TMEM70/TMEM186/TMEM223"/>
</dbReference>
<name>V4BDF9_LOTGI</name>
<dbReference type="Proteomes" id="UP000030746">
    <property type="component" value="Unassembled WGS sequence"/>
</dbReference>
<organism evidence="3 4">
    <name type="scientific">Lottia gigantea</name>
    <name type="common">Giant owl limpet</name>
    <dbReference type="NCBI Taxonomy" id="225164"/>
    <lineage>
        <taxon>Eukaryota</taxon>
        <taxon>Metazoa</taxon>
        <taxon>Spiralia</taxon>
        <taxon>Lophotrochozoa</taxon>
        <taxon>Mollusca</taxon>
        <taxon>Gastropoda</taxon>
        <taxon>Patellogastropoda</taxon>
        <taxon>Lottioidea</taxon>
        <taxon>Lottiidae</taxon>
        <taxon>Lottia</taxon>
    </lineage>
</organism>
<dbReference type="OMA" id="NQATDEY"/>
<keyword evidence="4" id="KW-1185">Reference proteome</keyword>
<evidence type="ECO:0008006" key="5">
    <source>
        <dbReference type="Google" id="ProtNLM"/>
    </source>
</evidence>